<sequence>MNINRRKFLEVSSIAAAGAALFKSNAMGAVINGVNVIGINELRRNFIHPPNAARSSCYWWWFNGLVDREGITRDLEEFRAKGMGEVLLVNSAGGLGGVPFPLGVKFLSDEWKALYRHAMKEAKRLNIAVGVNLSSGWCMGGPWIKPENSGRWYLQAELAVTGPRKFSDKLPLPGNRAGYDNVFNPPGYKEYIDLPLEQLDYQDTAIVAIPDNSSSNNRISGERAKVLAAKTNHKDASNFTLATAVMGPVLTQWHNKPSDTPVAPAQVIDLTNKVNKDGHLDWDVPAGNWKIIRTGHRMTGSRLMIAQPEADGLSIDWFDRKGVELQFENIGKVLLEEAAKVGNKPKYFCDDSFEDGFPNWTANILQQFEHYRGYDAKPYLPVLSGYIIGSAEISDRFLNDYRKTLADCMADEHYKRFADLCHNAGIKVQNEAAGPSRSGTICMDGLKNLGRSDFPMGEFWLGPNHEDQSTLTDDKPYGVSRLDKGQNKVTKMVASASHIYGKQTVSAEAFTTMRHWLDYPGSLKQALDRAYCEGVNRIAIHTSTAARPKDGKPGYEYGAGTHFNPNVTWWEKSGAFFDYVARCQYLLRLGMFVADVLFYNGDTAPNLVAQKHTDPSLGKGYDYDVCNEEVLLTRLSVKNRRLVLPDGMSYKVLVLPDHDRMPLAVLNKIADLVKAGATVIGPKPLQDSGLKNYPHCDEALKNKADEIWGKIDGKSVKMNGYGEGFIVFGDDIRQVLLRNSVLPDFEYTTDGDGWIDFIHRSTPEAEIYFVTNRHAKTVQSTCTFRVKNRTPEIWDAVSGKINNKTDFSRVDGRIQVPLKFEAFQSWFVIFPVNNSLSVIKKKNNYPELKPVKELIGAWHVEFDIKWGGPKSIEFETLQDWSKHPDERVRYYSGRAIYTKKFDFIADTKQPEVYIDLGVVKNIADVSLNGKHLGIVWTSPWRIAVSSALKSGENVLKIEVINLWPNRLIGDAALPVEKRLTNTNIVFKQDDPLLPSGLLGPVTIQVENN</sequence>
<evidence type="ECO:0000313" key="5">
    <source>
        <dbReference type="Proteomes" id="UP001247620"/>
    </source>
</evidence>
<dbReference type="Pfam" id="PF22666">
    <property type="entry name" value="Glyco_hydro_2_N2"/>
    <property type="match status" value="1"/>
</dbReference>
<reference evidence="4 5" key="1">
    <citation type="submission" date="2023-07" db="EMBL/GenBank/DDBJ databases">
        <title>Sorghum-associated microbial communities from plants grown in Nebraska, USA.</title>
        <authorList>
            <person name="Schachtman D."/>
        </authorList>
    </citation>
    <scope>NUCLEOTIDE SEQUENCE [LARGE SCALE GENOMIC DNA]</scope>
    <source>
        <strain evidence="4 5">3262</strain>
    </source>
</reference>
<dbReference type="InterPro" id="IPR006311">
    <property type="entry name" value="TAT_signal"/>
</dbReference>
<proteinExistence type="predicted"/>
<comment type="caution">
    <text evidence="4">The sequence shown here is derived from an EMBL/GenBank/DDBJ whole genome shotgun (WGS) entry which is preliminary data.</text>
</comment>
<dbReference type="SUPFAM" id="SSF49785">
    <property type="entry name" value="Galactose-binding domain-like"/>
    <property type="match status" value="1"/>
</dbReference>
<dbReference type="CDD" id="cd03143">
    <property type="entry name" value="A4_beta-galactosidase_middle_domain"/>
    <property type="match status" value="1"/>
</dbReference>
<evidence type="ECO:0000313" key="4">
    <source>
        <dbReference type="EMBL" id="MDR6942973.1"/>
    </source>
</evidence>
<dbReference type="PANTHER" id="PTHR43817">
    <property type="entry name" value="GLYCOSYL HYDROLASE"/>
    <property type="match status" value="1"/>
</dbReference>
<dbReference type="EMBL" id="JAVDUU010000003">
    <property type="protein sequence ID" value="MDR6942973.1"/>
    <property type="molecule type" value="Genomic_DNA"/>
</dbReference>
<protein>
    <recommendedName>
        <fullName evidence="3">Beta-mannosidase-like galactose-binding domain-containing protein</fullName>
    </recommendedName>
</protein>
<accession>A0ABU1TC64</accession>
<evidence type="ECO:0000256" key="1">
    <source>
        <dbReference type="ARBA" id="ARBA00022729"/>
    </source>
</evidence>
<gene>
    <name evidence="4" type="ORF">J2W55_002826</name>
</gene>
<dbReference type="PROSITE" id="PS51318">
    <property type="entry name" value="TAT"/>
    <property type="match status" value="1"/>
</dbReference>
<dbReference type="InterPro" id="IPR008979">
    <property type="entry name" value="Galactose-bd-like_sf"/>
</dbReference>
<dbReference type="Gene3D" id="2.60.120.260">
    <property type="entry name" value="Galactose-binding domain-like"/>
    <property type="match status" value="1"/>
</dbReference>
<feature type="domain" description="Beta-mannosidase-like galactose-binding" evidence="3">
    <location>
        <begin position="895"/>
        <end position="961"/>
    </location>
</feature>
<dbReference type="NCBIfam" id="NF045579">
    <property type="entry name" value="rhamnoside_JR"/>
    <property type="match status" value="1"/>
</dbReference>
<evidence type="ECO:0000256" key="2">
    <source>
        <dbReference type="ARBA" id="ARBA00022801"/>
    </source>
</evidence>
<dbReference type="RefSeq" id="WP_310096552.1">
    <property type="nucleotide sequence ID" value="NZ_JAVDUU010000003.1"/>
</dbReference>
<dbReference type="PANTHER" id="PTHR43817:SF1">
    <property type="entry name" value="HYDROLASE, FAMILY 43, PUTATIVE (AFU_ORTHOLOGUE AFUA_3G01660)-RELATED"/>
    <property type="match status" value="1"/>
</dbReference>
<keyword evidence="1" id="KW-0732">Signal</keyword>
<keyword evidence="2" id="KW-0378">Hydrolase</keyword>
<keyword evidence="5" id="KW-1185">Reference proteome</keyword>
<evidence type="ECO:0000259" key="3">
    <source>
        <dbReference type="Pfam" id="PF22666"/>
    </source>
</evidence>
<dbReference type="InterPro" id="IPR054593">
    <property type="entry name" value="Beta-mannosidase-like_N2"/>
</dbReference>
<organism evidence="4 5">
    <name type="scientific">Mucilaginibacter pocheonensis</name>
    <dbReference type="NCBI Taxonomy" id="398050"/>
    <lineage>
        <taxon>Bacteria</taxon>
        <taxon>Pseudomonadati</taxon>
        <taxon>Bacteroidota</taxon>
        <taxon>Sphingobacteriia</taxon>
        <taxon>Sphingobacteriales</taxon>
        <taxon>Sphingobacteriaceae</taxon>
        <taxon>Mucilaginibacter</taxon>
    </lineage>
</organism>
<dbReference type="Pfam" id="PF17132">
    <property type="entry name" value="Glyco_hydro_106"/>
    <property type="match status" value="1"/>
</dbReference>
<name>A0ABU1TC64_9SPHI</name>
<dbReference type="Proteomes" id="UP001247620">
    <property type="component" value="Unassembled WGS sequence"/>
</dbReference>